<keyword evidence="6 9" id="KW-1133">Transmembrane helix</keyword>
<evidence type="ECO:0000256" key="3">
    <source>
        <dbReference type="ARBA" id="ARBA00022475"/>
    </source>
</evidence>
<evidence type="ECO:0000256" key="2">
    <source>
        <dbReference type="ARBA" id="ARBA00022448"/>
    </source>
</evidence>
<comment type="similarity">
    <text evidence="8">Belongs to the TRAP transporter small permease family.</text>
</comment>
<protein>
    <submittedName>
        <fullName evidence="11">TRAP transporter small permease</fullName>
    </submittedName>
</protein>
<reference evidence="11" key="1">
    <citation type="journal article" date="2020" name="mSystems">
        <title>Genome- and Community-Level Interaction Insights into Carbon Utilization and Element Cycling Functions of Hydrothermarchaeota in Hydrothermal Sediment.</title>
        <authorList>
            <person name="Zhou Z."/>
            <person name="Liu Y."/>
            <person name="Xu W."/>
            <person name="Pan J."/>
            <person name="Luo Z.H."/>
            <person name="Li M."/>
        </authorList>
    </citation>
    <scope>NUCLEOTIDE SEQUENCE [LARGE SCALE GENOMIC DNA]</scope>
    <source>
        <strain evidence="11">SpSt-477</strain>
    </source>
</reference>
<dbReference type="Pfam" id="PF04290">
    <property type="entry name" value="DctQ"/>
    <property type="match status" value="1"/>
</dbReference>
<dbReference type="InterPro" id="IPR007387">
    <property type="entry name" value="TRAP_DctQ"/>
</dbReference>
<organism evidence="11">
    <name type="scientific">Desulfatirhabdium butyrativorans</name>
    <dbReference type="NCBI Taxonomy" id="340467"/>
    <lineage>
        <taxon>Bacteria</taxon>
        <taxon>Pseudomonadati</taxon>
        <taxon>Thermodesulfobacteriota</taxon>
        <taxon>Desulfobacteria</taxon>
        <taxon>Desulfobacterales</taxon>
        <taxon>Desulfatirhabdiaceae</taxon>
        <taxon>Desulfatirhabdium</taxon>
    </lineage>
</organism>
<evidence type="ECO:0000313" key="11">
    <source>
        <dbReference type="EMBL" id="HGU31472.1"/>
    </source>
</evidence>
<keyword evidence="5 9" id="KW-0812">Transmembrane</keyword>
<evidence type="ECO:0000256" key="8">
    <source>
        <dbReference type="ARBA" id="ARBA00038436"/>
    </source>
</evidence>
<comment type="caution">
    <text evidence="11">The sequence shown here is derived from an EMBL/GenBank/DDBJ whole genome shotgun (WGS) entry which is preliminary data.</text>
</comment>
<evidence type="ECO:0000259" key="10">
    <source>
        <dbReference type="Pfam" id="PF04290"/>
    </source>
</evidence>
<dbReference type="GO" id="GO:0005886">
    <property type="term" value="C:plasma membrane"/>
    <property type="evidence" value="ECO:0007669"/>
    <property type="project" value="UniProtKB-SubCell"/>
</dbReference>
<dbReference type="PANTHER" id="PTHR35011">
    <property type="entry name" value="2,3-DIKETO-L-GULONATE TRAP TRANSPORTER SMALL PERMEASE PROTEIN YIAM"/>
    <property type="match status" value="1"/>
</dbReference>
<evidence type="ECO:0000256" key="7">
    <source>
        <dbReference type="ARBA" id="ARBA00023136"/>
    </source>
</evidence>
<accession>A0A7C4RQF3</accession>
<proteinExistence type="inferred from homology"/>
<sequence length="166" mass="17947">MLMTPKSPIENLHRALCSIAGIALTGMILLTFGNILTRLVWKPIPGSVELTGYLSAVVAAFSLGFTQSRKGHIAVDILVSTLSGKARAIIQVLNDVLCLGFALLIAWQVWLRALVLMRAGELSETLQIVYYPFLVLTSLGFLSLALTLVCDVAAALRAEHIGRRTT</sequence>
<dbReference type="EMBL" id="DSUH01000028">
    <property type="protein sequence ID" value="HGU31472.1"/>
    <property type="molecule type" value="Genomic_DNA"/>
</dbReference>
<comment type="subcellular location">
    <subcellularLocation>
        <location evidence="1">Cell inner membrane</location>
        <topology evidence="1">Multi-pass membrane protein</topology>
    </subcellularLocation>
</comment>
<dbReference type="PANTHER" id="PTHR35011:SF10">
    <property type="entry name" value="TRAP TRANSPORTER SMALL PERMEASE PROTEIN"/>
    <property type="match status" value="1"/>
</dbReference>
<dbReference type="GO" id="GO:0022857">
    <property type="term" value="F:transmembrane transporter activity"/>
    <property type="evidence" value="ECO:0007669"/>
    <property type="project" value="TreeGrafter"/>
</dbReference>
<evidence type="ECO:0000256" key="4">
    <source>
        <dbReference type="ARBA" id="ARBA00022519"/>
    </source>
</evidence>
<evidence type="ECO:0000256" key="6">
    <source>
        <dbReference type="ARBA" id="ARBA00022989"/>
    </source>
</evidence>
<keyword evidence="3" id="KW-1003">Cell membrane</keyword>
<gene>
    <name evidence="11" type="ORF">ENS29_01290</name>
</gene>
<keyword evidence="4" id="KW-0997">Cell inner membrane</keyword>
<feature type="transmembrane region" description="Helical" evidence="9">
    <location>
        <begin position="88"/>
        <end position="110"/>
    </location>
</feature>
<name>A0A7C4RQF3_9BACT</name>
<keyword evidence="2" id="KW-0813">Transport</keyword>
<evidence type="ECO:0000256" key="5">
    <source>
        <dbReference type="ARBA" id="ARBA00022692"/>
    </source>
</evidence>
<feature type="transmembrane region" description="Helical" evidence="9">
    <location>
        <begin position="130"/>
        <end position="156"/>
    </location>
</feature>
<evidence type="ECO:0000256" key="9">
    <source>
        <dbReference type="SAM" id="Phobius"/>
    </source>
</evidence>
<feature type="transmembrane region" description="Helical" evidence="9">
    <location>
        <begin position="12"/>
        <end position="30"/>
    </location>
</feature>
<dbReference type="AlphaFoldDB" id="A0A7C4RQF3"/>
<feature type="transmembrane region" description="Helical" evidence="9">
    <location>
        <begin position="50"/>
        <end position="67"/>
    </location>
</feature>
<evidence type="ECO:0000256" key="1">
    <source>
        <dbReference type="ARBA" id="ARBA00004429"/>
    </source>
</evidence>
<keyword evidence="7 9" id="KW-0472">Membrane</keyword>
<dbReference type="GO" id="GO:0015740">
    <property type="term" value="P:C4-dicarboxylate transport"/>
    <property type="evidence" value="ECO:0007669"/>
    <property type="project" value="TreeGrafter"/>
</dbReference>
<dbReference type="InterPro" id="IPR055348">
    <property type="entry name" value="DctQ"/>
</dbReference>
<feature type="domain" description="Tripartite ATP-independent periplasmic transporters DctQ component" evidence="10">
    <location>
        <begin position="27"/>
        <end position="157"/>
    </location>
</feature>